<dbReference type="SUPFAM" id="SSF64288">
    <property type="entry name" value="Chorismate lyase-like"/>
    <property type="match status" value="1"/>
</dbReference>
<dbReference type="InterPro" id="IPR050679">
    <property type="entry name" value="Bact_HTH_transcr_reg"/>
</dbReference>
<comment type="caution">
    <text evidence="5">The sequence shown here is derived from an EMBL/GenBank/DDBJ whole genome shotgun (WGS) entry which is preliminary data.</text>
</comment>
<keyword evidence="3" id="KW-0804">Transcription</keyword>
<dbReference type="InterPro" id="IPR028978">
    <property type="entry name" value="Chorismate_lyase_/UTRA_dom_sf"/>
</dbReference>
<dbReference type="Proteomes" id="UP000655410">
    <property type="component" value="Unassembled WGS sequence"/>
</dbReference>
<feature type="domain" description="HTH gntR-type" evidence="4">
    <location>
        <begin position="26"/>
        <end position="94"/>
    </location>
</feature>
<evidence type="ECO:0000313" key="6">
    <source>
        <dbReference type="Proteomes" id="UP000655410"/>
    </source>
</evidence>
<accession>A0ABQ2NC11</accession>
<dbReference type="SMART" id="SM00866">
    <property type="entry name" value="UTRA"/>
    <property type="match status" value="1"/>
</dbReference>
<sequence>MRRNVGPIEDTLQMETRSGAQQMTSTPKLKYVLVRDHLRSLAADADPGTALPSERELVQQFGVARMTVRQAVDALVAEGLLERSPGRGTFVAEPQLPATGIQGFTEDMRRRGIDTDSTTLLARVEKAGAGIARALGLTAGDPVIRWKRVRRGDGVAICIEDTFLNEVMLPGFLQPAMPASLYAVLDRRALRPTWAEDVFTAAVATPDEAALLGIEPGDPVLQISRRALHRNRPIAVTRCVYVAALHSAHVQYTDV</sequence>
<keyword evidence="1" id="KW-0805">Transcription regulation</keyword>
<dbReference type="SMART" id="SM00345">
    <property type="entry name" value="HTH_GNTR"/>
    <property type="match status" value="1"/>
</dbReference>
<dbReference type="CDD" id="cd07377">
    <property type="entry name" value="WHTH_GntR"/>
    <property type="match status" value="1"/>
</dbReference>
<name>A0ABQ2NC11_9ACTN</name>
<dbReference type="PROSITE" id="PS50949">
    <property type="entry name" value="HTH_GNTR"/>
    <property type="match status" value="1"/>
</dbReference>
<dbReference type="InterPro" id="IPR036390">
    <property type="entry name" value="WH_DNA-bd_sf"/>
</dbReference>
<dbReference type="PANTHER" id="PTHR44846">
    <property type="entry name" value="MANNOSYL-D-GLYCERATE TRANSPORT/METABOLISM SYSTEM REPRESSOR MNGR-RELATED"/>
    <property type="match status" value="1"/>
</dbReference>
<dbReference type="PRINTS" id="PR00035">
    <property type="entry name" value="HTHGNTR"/>
</dbReference>
<evidence type="ECO:0000256" key="3">
    <source>
        <dbReference type="ARBA" id="ARBA00023163"/>
    </source>
</evidence>
<evidence type="ECO:0000256" key="2">
    <source>
        <dbReference type="ARBA" id="ARBA00023125"/>
    </source>
</evidence>
<protein>
    <submittedName>
        <fullName evidence="5">HTH-type transcriptional repressor DasR</fullName>
    </submittedName>
</protein>
<evidence type="ECO:0000259" key="4">
    <source>
        <dbReference type="PROSITE" id="PS50949"/>
    </source>
</evidence>
<keyword evidence="6" id="KW-1185">Reference proteome</keyword>
<dbReference type="Gene3D" id="3.40.1410.10">
    <property type="entry name" value="Chorismate lyase-like"/>
    <property type="match status" value="1"/>
</dbReference>
<dbReference type="Gene3D" id="1.10.10.10">
    <property type="entry name" value="Winged helix-like DNA-binding domain superfamily/Winged helix DNA-binding domain"/>
    <property type="match status" value="1"/>
</dbReference>
<evidence type="ECO:0000256" key="1">
    <source>
        <dbReference type="ARBA" id="ARBA00023015"/>
    </source>
</evidence>
<dbReference type="Pfam" id="PF00392">
    <property type="entry name" value="GntR"/>
    <property type="match status" value="1"/>
</dbReference>
<dbReference type="SUPFAM" id="SSF46785">
    <property type="entry name" value="Winged helix' DNA-binding domain"/>
    <property type="match status" value="1"/>
</dbReference>
<dbReference type="Pfam" id="PF07702">
    <property type="entry name" value="UTRA"/>
    <property type="match status" value="1"/>
</dbReference>
<proteinExistence type="predicted"/>
<dbReference type="InterPro" id="IPR036388">
    <property type="entry name" value="WH-like_DNA-bd_sf"/>
</dbReference>
<evidence type="ECO:0000313" key="5">
    <source>
        <dbReference type="EMBL" id="GGO92219.1"/>
    </source>
</evidence>
<dbReference type="EMBL" id="BMNI01000008">
    <property type="protein sequence ID" value="GGO92219.1"/>
    <property type="molecule type" value="Genomic_DNA"/>
</dbReference>
<keyword evidence="2" id="KW-0238">DNA-binding</keyword>
<dbReference type="InterPro" id="IPR011663">
    <property type="entry name" value="UTRA"/>
</dbReference>
<organism evidence="5 6">
    <name type="scientific">Nocardioides phosphati</name>
    <dbReference type="NCBI Taxonomy" id="1867775"/>
    <lineage>
        <taxon>Bacteria</taxon>
        <taxon>Bacillati</taxon>
        <taxon>Actinomycetota</taxon>
        <taxon>Actinomycetes</taxon>
        <taxon>Propionibacteriales</taxon>
        <taxon>Nocardioidaceae</taxon>
        <taxon>Nocardioides</taxon>
    </lineage>
</organism>
<dbReference type="PANTHER" id="PTHR44846:SF1">
    <property type="entry name" value="MANNOSYL-D-GLYCERATE TRANSPORT_METABOLISM SYSTEM REPRESSOR MNGR-RELATED"/>
    <property type="match status" value="1"/>
</dbReference>
<reference evidence="6" key="1">
    <citation type="journal article" date="2019" name="Int. J. Syst. Evol. Microbiol.">
        <title>The Global Catalogue of Microorganisms (GCM) 10K type strain sequencing project: providing services to taxonomists for standard genome sequencing and annotation.</title>
        <authorList>
            <consortium name="The Broad Institute Genomics Platform"/>
            <consortium name="The Broad Institute Genome Sequencing Center for Infectious Disease"/>
            <person name="Wu L."/>
            <person name="Ma J."/>
        </authorList>
    </citation>
    <scope>NUCLEOTIDE SEQUENCE [LARGE SCALE GENOMIC DNA]</scope>
    <source>
        <strain evidence="6">CGMCC 4.7371</strain>
    </source>
</reference>
<gene>
    <name evidence="5" type="primary">dasR</name>
    <name evidence="5" type="ORF">GCM10011584_28110</name>
</gene>
<dbReference type="InterPro" id="IPR000524">
    <property type="entry name" value="Tscrpt_reg_HTH_GntR"/>
</dbReference>